<dbReference type="PANTHER" id="PTHR10073">
    <property type="entry name" value="DNA MISMATCH REPAIR PROTEIN MLH, PMS, MUTL"/>
    <property type="match status" value="1"/>
</dbReference>
<protein>
    <submittedName>
        <fullName evidence="2">Uncharacterized protein</fullName>
    </submittedName>
</protein>
<organism evidence="2 3">
    <name type="scientific">Puccinia striiformis f. sp. tritici PST-78</name>
    <dbReference type="NCBI Taxonomy" id="1165861"/>
    <lineage>
        <taxon>Eukaryota</taxon>
        <taxon>Fungi</taxon>
        <taxon>Dikarya</taxon>
        <taxon>Basidiomycota</taxon>
        <taxon>Pucciniomycotina</taxon>
        <taxon>Pucciniomycetes</taxon>
        <taxon>Pucciniales</taxon>
        <taxon>Pucciniaceae</taxon>
        <taxon>Puccinia</taxon>
    </lineage>
</organism>
<dbReference type="InterPro" id="IPR038973">
    <property type="entry name" value="MutL/Mlh/Pms-like"/>
</dbReference>
<accession>A0A0L0UKY0</accession>
<dbReference type="Gene3D" id="3.30.565.10">
    <property type="entry name" value="Histidine kinase-like ATPase, C-terminal domain"/>
    <property type="match status" value="1"/>
</dbReference>
<comment type="similarity">
    <text evidence="1">Belongs to the DNA mismatch repair MutL/HexB family.</text>
</comment>
<name>A0A0L0UKY0_9BASI</name>
<dbReference type="AlphaFoldDB" id="A0A0L0UKY0"/>
<dbReference type="GO" id="GO:0016887">
    <property type="term" value="F:ATP hydrolysis activity"/>
    <property type="evidence" value="ECO:0007669"/>
    <property type="project" value="InterPro"/>
</dbReference>
<dbReference type="GO" id="GO:0006298">
    <property type="term" value="P:mismatch repair"/>
    <property type="evidence" value="ECO:0007669"/>
    <property type="project" value="InterPro"/>
</dbReference>
<comment type="caution">
    <text evidence="2">The sequence shown here is derived from an EMBL/GenBank/DDBJ whole genome shotgun (WGS) entry which is preliminary data.</text>
</comment>
<evidence type="ECO:0000313" key="3">
    <source>
        <dbReference type="Proteomes" id="UP000054564"/>
    </source>
</evidence>
<proteinExistence type="inferred from homology"/>
<evidence type="ECO:0000256" key="1">
    <source>
        <dbReference type="ARBA" id="ARBA00006082"/>
    </source>
</evidence>
<keyword evidence="3" id="KW-1185">Reference proteome</keyword>
<sequence>EGQVIFSAPARTSRRHNHGTTTTVRDLFHNLTVRQIREKDPARQQQRLKRQWEESRLALQSLAIVYPNITFILRNSSNQNLASLNSSDSSYRLSKVVK</sequence>
<dbReference type="GO" id="GO:0140664">
    <property type="term" value="F:ATP-dependent DNA damage sensor activity"/>
    <property type="evidence" value="ECO:0007669"/>
    <property type="project" value="InterPro"/>
</dbReference>
<feature type="non-terminal residue" evidence="2">
    <location>
        <position position="1"/>
    </location>
</feature>
<dbReference type="PANTHER" id="PTHR10073:SF47">
    <property type="entry name" value="DNA MISMATCH REPAIR PROTEIN MLH3"/>
    <property type="match status" value="1"/>
</dbReference>
<gene>
    <name evidence="2" type="ORF">PSTG_18857</name>
</gene>
<dbReference type="EMBL" id="AJIL01004282">
    <property type="protein sequence ID" value="KNE87752.1"/>
    <property type="molecule type" value="Genomic_DNA"/>
</dbReference>
<feature type="non-terminal residue" evidence="2">
    <location>
        <position position="98"/>
    </location>
</feature>
<dbReference type="Proteomes" id="UP000054564">
    <property type="component" value="Unassembled WGS sequence"/>
</dbReference>
<dbReference type="GO" id="GO:0032300">
    <property type="term" value="C:mismatch repair complex"/>
    <property type="evidence" value="ECO:0007669"/>
    <property type="project" value="InterPro"/>
</dbReference>
<dbReference type="STRING" id="1165861.A0A0L0UKY0"/>
<evidence type="ECO:0000313" key="2">
    <source>
        <dbReference type="EMBL" id="KNE87752.1"/>
    </source>
</evidence>
<dbReference type="OrthoDB" id="429932at2759"/>
<dbReference type="InterPro" id="IPR036890">
    <property type="entry name" value="HATPase_C_sf"/>
</dbReference>
<reference evidence="3" key="1">
    <citation type="submission" date="2014-03" db="EMBL/GenBank/DDBJ databases">
        <title>The Genome Sequence of Puccinia striiformis f. sp. tritici PST-78.</title>
        <authorList>
            <consortium name="The Broad Institute Genome Sequencing Platform"/>
            <person name="Cuomo C."/>
            <person name="Hulbert S."/>
            <person name="Chen X."/>
            <person name="Walker B."/>
            <person name="Young S.K."/>
            <person name="Zeng Q."/>
            <person name="Gargeya S."/>
            <person name="Fitzgerald M."/>
            <person name="Haas B."/>
            <person name="Abouelleil A."/>
            <person name="Alvarado L."/>
            <person name="Arachchi H.M."/>
            <person name="Berlin A.M."/>
            <person name="Chapman S.B."/>
            <person name="Goldberg J."/>
            <person name="Griggs A."/>
            <person name="Gujja S."/>
            <person name="Hansen M."/>
            <person name="Howarth C."/>
            <person name="Imamovic A."/>
            <person name="Larimer J."/>
            <person name="McCowan C."/>
            <person name="Montmayeur A."/>
            <person name="Murphy C."/>
            <person name="Neiman D."/>
            <person name="Pearson M."/>
            <person name="Priest M."/>
            <person name="Roberts A."/>
            <person name="Saif S."/>
            <person name="Shea T."/>
            <person name="Sisk P."/>
            <person name="Sykes S."/>
            <person name="Wortman J."/>
            <person name="Nusbaum C."/>
            <person name="Birren B."/>
        </authorList>
    </citation>
    <scope>NUCLEOTIDE SEQUENCE [LARGE SCALE GENOMIC DNA]</scope>
    <source>
        <strain evidence="3">race PST-78</strain>
    </source>
</reference>